<dbReference type="AlphaFoldDB" id="A0A4R0JWJ6"/>
<organism evidence="1 2">
    <name type="scientific">Kribbella capetownensis</name>
    <dbReference type="NCBI Taxonomy" id="1572659"/>
    <lineage>
        <taxon>Bacteria</taxon>
        <taxon>Bacillati</taxon>
        <taxon>Actinomycetota</taxon>
        <taxon>Actinomycetes</taxon>
        <taxon>Propionibacteriales</taxon>
        <taxon>Kribbellaceae</taxon>
        <taxon>Kribbella</taxon>
    </lineage>
</organism>
<dbReference type="Proteomes" id="UP000293342">
    <property type="component" value="Unassembled WGS sequence"/>
</dbReference>
<reference evidence="1 2" key="1">
    <citation type="submission" date="2019-02" db="EMBL/GenBank/DDBJ databases">
        <title>Kribbella capetownensis sp. nov. and Kribbella speibonae sp. nov., isolated from soil.</title>
        <authorList>
            <person name="Curtis S.M."/>
            <person name="Norton I."/>
            <person name="Everest G.J."/>
            <person name="Meyers P.R."/>
        </authorList>
    </citation>
    <scope>NUCLEOTIDE SEQUENCE [LARGE SCALE GENOMIC DNA]</scope>
    <source>
        <strain evidence="1 2">YM53</strain>
    </source>
</reference>
<gene>
    <name evidence="1" type="ORF">E0H75_13395</name>
</gene>
<comment type="caution">
    <text evidence="1">The sequence shown here is derived from an EMBL/GenBank/DDBJ whole genome shotgun (WGS) entry which is preliminary data.</text>
</comment>
<name>A0A4R0JWJ6_9ACTN</name>
<accession>A0A4R0JWJ6</accession>
<sequence length="202" mass="22870">MPATGPRSFDPVVVGNRETDAWAAYYRHEWRSFLSASVGMVAAAFGMSPRRTLAGAWFVLRANQLWAPYPDNQPDAARAYMRRFYELVAQDGELPLDPARAARLEVDWWRIHRAHQHDDAVTSDQLEAALVDLYSYVYDADPEAIRPAAVNRVEAMGLSDRWVRAGCDRDDPLLAAERRALVASYTALRKAVERSPFRRAHP</sequence>
<keyword evidence="2" id="KW-1185">Reference proteome</keyword>
<dbReference type="OrthoDB" id="9088272at2"/>
<evidence type="ECO:0000313" key="2">
    <source>
        <dbReference type="Proteomes" id="UP000293342"/>
    </source>
</evidence>
<proteinExistence type="predicted"/>
<dbReference type="EMBL" id="SJKD01000002">
    <property type="protein sequence ID" value="TCC51120.1"/>
    <property type="molecule type" value="Genomic_DNA"/>
</dbReference>
<protein>
    <submittedName>
        <fullName evidence="1">Uncharacterized protein</fullName>
    </submittedName>
</protein>
<evidence type="ECO:0000313" key="1">
    <source>
        <dbReference type="EMBL" id="TCC51120.1"/>
    </source>
</evidence>
<dbReference type="RefSeq" id="WP_131513812.1">
    <property type="nucleotide sequence ID" value="NZ_SJKD01000002.1"/>
</dbReference>